<protein>
    <submittedName>
        <fullName evidence="1">Uncharacterized protein</fullName>
    </submittedName>
</protein>
<organism evidence="1 2">
    <name type="scientific">Pistacia atlantica</name>
    <dbReference type="NCBI Taxonomy" id="434234"/>
    <lineage>
        <taxon>Eukaryota</taxon>
        <taxon>Viridiplantae</taxon>
        <taxon>Streptophyta</taxon>
        <taxon>Embryophyta</taxon>
        <taxon>Tracheophyta</taxon>
        <taxon>Spermatophyta</taxon>
        <taxon>Magnoliopsida</taxon>
        <taxon>eudicotyledons</taxon>
        <taxon>Gunneridae</taxon>
        <taxon>Pentapetalae</taxon>
        <taxon>rosids</taxon>
        <taxon>malvids</taxon>
        <taxon>Sapindales</taxon>
        <taxon>Anacardiaceae</taxon>
        <taxon>Pistacia</taxon>
    </lineage>
</organism>
<proteinExistence type="predicted"/>
<evidence type="ECO:0000313" key="2">
    <source>
        <dbReference type="Proteomes" id="UP001164250"/>
    </source>
</evidence>
<gene>
    <name evidence="1" type="ORF">Patl1_29550</name>
</gene>
<name>A0ACC1AEJ5_9ROSI</name>
<sequence length="67" mass="7572">MGGKVEDKSLPSTKDFEERGINIDPNWTNFQVLLVVAGLASLKLKEDHLMKKKKKQKKQSLVKSNGF</sequence>
<reference evidence="2" key="1">
    <citation type="journal article" date="2023" name="G3 (Bethesda)">
        <title>Genome assembly and association tests identify interacting loci associated with vigor, precocity, and sex in interspecific pistachio rootstocks.</title>
        <authorList>
            <person name="Palmer W."/>
            <person name="Jacygrad E."/>
            <person name="Sagayaradj S."/>
            <person name="Cavanaugh K."/>
            <person name="Han R."/>
            <person name="Bertier L."/>
            <person name="Beede B."/>
            <person name="Kafkas S."/>
            <person name="Golino D."/>
            <person name="Preece J."/>
            <person name="Michelmore R."/>
        </authorList>
    </citation>
    <scope>NUCLEOTIDE SEQUENCE [LARGE SCALE GENOMIC DNA]</scope>
</reference>
<keyword evidence="2" id="KW-1185">Reference proteome</keyword>
<dbReference type="EMBL" id="CM047907">
    <property type="protein sequence ID" value="KAJ0084846.1"/>
    <property type="molecule type" value="Genomic_DNA"/>
</dbReference>
<comment type="caution">
    <text evidence="1">The sequence shown here is derived from an EMBL/GenBank/DDBJ whole genome shotgun (WGS) entry which is preliminary data.</text>
</comment>
<accession>A0ACC1AEJ5</accession>
<dbReference type="Proteomes" id="UP001164250">
    <property type="component" value="Chromosome 11"/>
</dbReference>
<evidence type="ECO:0000313" key="1">
    <source>
        <dbReference type="EMBL" id="KAJ0084846.1"/>
    </source>
</evidence>